<evidence type="ECO:0000313" key="3">
    <source>
        <dbReference type="EMBL" id="OQO05145.1"/>
    </source>
</evidence>
<feature type="region of interest" description="Disordered" evidence="2">
    <location>
        <begin position="594"/>
        <end position="653"/>
    </location>
</feature>
<feature type="region of interest" description="Disordered" evidence="2">
    <location>
        <begin position="396"/>
        <end position="421"/>
    </location>
</feature>
<feature type="compositionally biased region" description="Polar residues" evidence="2">
    <location>
        <begin position="223"/>
        <end position="238"/>
    </location>
</feature>
<feature type="compositionally biased region" description="Basic and acidic residues" evidence="2">
    <location>
        <begin position="472"/>
        <end position="513"/>
    </location>
</feature>
<dbReference type="OrthoDB" id="5395440at2759"/>
<keyword evidence="4" id="KW-1185">Reference proteome</keyword>
<feature type="compositionally biased region" description="Polar residues" evidence="2">
    <location>
        <begin position="598"/>
        <end position="616"/>
    </location>
</feature>
<feature type="coiled-coil region" evidence="1">
    <location>
        <begin position="879"/>
        <end position="906"/>
    </location>
</feature>
<feature type="region of interest" description="Disordered" evidence="2">
    <location>
        <begin position="273"/>
        <end position="332"/>
    </location>
</feature>
<gene>
    <name evidence="3" type="ORF">B0A48_08165</name>
</gene>
<dbReference type="STRING" id="1507870.A0A1V8T152"/>
<organism evidence="3 4">
    <name type="scientific">Cryoendolithus antarcticus</name>
    <dbReference type="NCBI Taxonomy" id="1507870"/>
    <lineage>
        <taxon>Eukaryota</taxon>
        <taxon>Fungi</taxon>
        <taxon>Dikarya</taxon>
        <taxon>Ascomycota</taxon>
        <taxon>Pezizomycotina</taxon>
        <taxon>Dothideomycetes</taxon>
        <taxon>Dothideomycetidae</taxon>
        <taxon>Cladosporiales</taxon>
        <taxon>Cladosporiaceae</taxon>
        <taxon>Cryoendolithus</taxon>
    </lineage>
</organism>
<feature type="coiled-coil region" evidence="1">
    <location>
        <begin position="351"/>
        <end position="392"/>
    </location>
</feature>
<feature type="compositionally biased region" description="Low complexity" evidence="2">
    <location>
        <begin position="211"/>
        <end position="222"/>
    </location>
</feature>
<proteinExistence type="predicted"/>
<evidence type="ECO:0000313" key="4">
    <source>
        <dbReference type="Proteomes" id="UP000192596"/>
    </source>
</evidence>
<feature type="compositionally biased region" description="Polar residues" evidence="2">
    <location>
        <begin position="405"/>
        <end position="416"/>
    </location>
</feature>
<feature type="coiled-coil region" evidence="1">
    <location>
        <begin position="667"/>
        <end position="698"/>
    </location>
</feature>
<feature type="region of interest" description="Disordered" evidence="2">
    <location>
        <begin position="437"/>
        <end position="458"/>
    </location>
</feature>
<evidence type="ECO:0000256" key="1">
    <source>
        <dbReference type="SAM" id="Coils"/>
    </source>
</evidence>
<evidence type="ECO:0000256" key="2">
    <source>
        <dbReference type="SAM" id="MobiDB-lite"/>
    </source>
</evidence>
<sequence>MVHSTSSSLADDYYTYTADDLTPTDSSTAADAYYLDDDHQQHDQLPQHQTLPLASHRVQPLSAVRKQSSLANITVPSFSAFRSQAASIPTHRHPAAFLNSPRPISFSAVEQSSPRLTEPISRPLSLDSELPLYSGGVSGVPSPPDTIGSKRGSLHRSSFPAKAHSRGVSIDSRMLDSGEPASPQRILRRSSIPVHAKYAEEQTTSHAPKQSISSLSSGSQYSARPQSMGNHQQAPSMTLNYNGIHSEHFEESIGSRNSQQHQKSVSNTQKGLGALFGWKSSPQKSGTESPTTTFSERSLSPAPSPHLRRPSLMDHQNGSARLTPPALDVPKANVRGSADYGRLGTPSMHGAADMQERVQELEQELTHISEELANSIRREMELEDELERLKLEMPSLPDQGRRTSDYFSDSGTSSTKYPVADPEAKIESLERLRRKAEQDKAVMQAESAQRLQAESMRRREVEQYAQSLEERLHERSLHDEERSYTDNRLGDLESTLDETKRRLGQEKEARNGIEDLYSATRDELEQHRNERDNLRDELVPQLKSRVEGLEAEAADTQALMYENTRLQQELHALRETHESQRSIGLSTSFPSIAEESSDFASSPTGFGLNRSGSLARSGSKRGGSLTRSGSIKDREGGKARSGSVSAGGVHSAGPLGLEAQKEIEDQRDALHKALKLLINRYEKQQRDHERAIKKLAAAQLPAGKGVRISAPKRSHYRREVSYLKEEVTSLRKRTEDALESKWQYERGLGGVKMDLDRAAQETQGLRTLLKDEDLAPAHASPLQAAIEAGEAEQLTSTSAIGKTQSRLHALEDELLTAQQFSEIKLAVHETETRRIDEAASHRLQRLAAPTPSPQTTSPLIKKSPRLGVDQAGLSEKSDMRGLEGRVRELEIAVREAEGEAQDVVARVQARLAAIESLRAERE</sequence>
<feature type="region of interest" description="Disordered" evidence="2">
    <location>
        <begin position="472"/>
        <end position="518"/>
    </location>
</feature>
<name>A0A1V8T152_9PEZI</name>
<feature type="compositionally biased region" description="Polar residues" evidence="2">
    <location>
        <begin position="280"/>
        <end position="298"/>
    </location>
</feature>
<keyword evidence="1" id="KW-0175">Coiled coil</keyword>
<dbReference type="EMBL" id="NAJO01000020">
    <property type="protein sequence ID" value="OQO05145.1"/>
    <property type="molecule type" value="Genomic_DNA"/>
</dbReference>
<dbReference type="AlphaFoldDB" id="A0A1V8T152"/>
<comment type="caution">
    <text evidence="3">The sequence shown here is derived from an EMBL/GenBank/DDBJ whole genome shotgun (WGS) entry which is preliminary data.</text>
</comment>
<protein>
    <submittedName>
        <fullName evidence="3">Uncharacterized protein</fullName>
    </submittedName>
</protein>
<feature type="compositionally biased region" description="Low complexity" evidence="2">
    <location>
        <begin position="640"/>
        <end position="653"/>
    </location>
</feature>
<dbReference type="Proteomes" id="UP000192596">
    <property type="component" value="Unassembled WGS sequence"/>
</dbReference>
<reference evidence="4" key="1">
    <citation type="submission" date="2017-03" db="EMBL/GenBank/DDBJ databases">
        <title>Genomes of endolithic fungi from Antarctica.</title>
        <authorList>
            <person name="Coleine C."/>
            <person name="Masonjones S."/>
            <person name="Stajich J.E."/>
        </authorList>
    </citation>
    <scope>NUCLEOTIDE SEQUENCE [LARGE SCALE GENOMIC DNA]</scope>
    <source>
        <strain evidence="4">CCFEE 5527</strain>
    </source>
</reference>
<feature type="compositionally biased region" description="Polar residues" evidence="2">
    <location>
        <begin position="201"/>
        <end position="210"/>
    </location>
</feature>
<dbReference type="InParanoid" id="A0A1V8T152"/>
<feature type="region of interest" description="Disordered" evidence="2">
    <location>
        <begin position="134"/>
        <end position="238"/>
    </location>
</feature>
<accession>A0A1V8T152</accession>